<dbReference type="PANTHER" id="PTHR34849">
    <property type="entry name" value="SSL5025 PROTEIN"/>
    <property type="match status" value="1"/>
</dbReference>
<sequence>MSRLERIASDPNICHGQPVIRGLRYPVEMILELLASGMSNAEVLADYPDLEHDDLLAALEYGALAAGVR</sequence>
<dbReference type="PANTHER" id="PTHR34849:SF3">
    <property type="entry name" value="SSR2962 PROTEIN"/>
    <property type="match status" value="1"/>
</dbReference>
<organism evidence="1">
    <name type="scientific">freshwater metagenome</name>
    <dbReference type="NCBI Taxonomy" id="449393"/>
    <lineage>
        <taxon>unclassified sequences</taxon>
        <taxon>metagenomes</taxon>
        <taxon>ecological metagenomes</taxon>
    </lineage>
</organism>
<dbReference type="InterPro" id="IPR036388">
    <property type="entry name" value="WH-like_DNA-bd_sf"/>
</dbReference>
<dbReference type="Gene3D" id="1.10.10.10">
    <property type="entry name" value="Winged helix-like DNA-binding domain superfamily/Winged helix DNA-binding domain"/>
    <property type="match status" value="1"/>
</dbReference>
<evidence type="ECO:0000313" key="1">
    <source>
        <dbReference type="EMBL" id="CAB4812851.1"/>
    </source>
</evidence>
<name>A0A6J6YTS1_9ZZZZ</name>
<dbReference type="InterPro" id="IPR009057">
    <property type="entry name" value="Homeodomain-like_sf"/>
</dbReference>
<reference evidence="1" key="1">
    <citation type="submission" date="2020-05" db="EMBL/GenBank/DDBJ databases">
        <authorList>
            <person name="Chiriac C."/>
            <person name="Salcher M."/>
            <person name="Ghai R."/>
            <person name="Kavagutti S V."/>
        </authorList>
    </citation>
    <scope>NUCLEOTIDE SEQUENCE</scope>
</reference>
<dbReference type="AlphaFoldDB" id="A0A6J6YTS1"/>
<dbReference type="SUPFAM" id="SSF46689">
    <property type="entry name" value="Homeodomain-like"/>
    <property type="match status" value="1"/>
</dbReference>
<accession>A0A6J6YTS1</accession>
<proteinExistence type="predicted"/>
<dbReference type="EMBL" id="CAFAAI010000340">
    <property type="protein sequence ID" value="CAB4812851.1"/>
    <property type="molecule type" value="Genomic_DNA"/>
</dbReference>
<gene>
    <name evidence="1" type="ORF">UFOPK2992_01693</name>
</gene>
<protein>
    <submittedName>
        <fullName evidence="1">Unannotated protein</fullName>
    </submittedName>
</protein>
<dbReference type="InterPro" id="IPR007367">
    <property type="entry name" value="DUF433"/>
</dbReference>
<dbReference type="Pfam" id="PF04255">
    <property type="entry name" value="DUF433"/>
    <property type="match status" value="1"/>
</dbReference>